<sequence length="162" mass="17757">MAVCCWPGCWRWHLGVLFWSPNPENGISRAVSTTFIHDLLWMGRGLTACKGSRPHQAHPCLCGRCSPCSSHRYFRCVMKRVPVVMAGLHTGLDASHLLIVCATPDMGGGGRSGPPAPSYKAVLQRRDGPPGRWCNCPSPLCSALTPPHLLFPSRFRSLCLHL</sequence>
<dbReference type="Proteomes" id="UP000756346">
    <property type="component" value="Unassembled WGS sequence"/>
</dbReference>
<evidence type="ECO:0000313" key="1">
    <source>
        <dbReference type="EMBL" id="KAH7034690.1"/>
    </source>
</evidence>
<dbReference type="RefSeq" id="XP_046014783.1">
    <property type="nucleotide sequence ID" value="XM_046163414.1"/>
</dbReference>
<gene>
    <name evidence="1" type="ORF">B0I36DRAFT_83160</name>
</gene>
<evidence type="ECO:0000313" key="2">
    <source>
        <dbReference type="Proteomes" id="UP000756346"/>
    </source>
</evidence>
<keyword evidence="2" id="KW-1185">Reference proteome</keyword>
<accession>A0A9P8YB29</accession>
<organism evidence="1 2">
    <name type="scientific">Microdochium trichocladiopsis</name>
    <dbReference type="NCBI Taxonomy" id="1682393"/>
    <lineage>
        <taxon>Eukaryota</taxon>
        <taxon>Fungi</taxon>
        <taxon>Dikarya</taxon>
        <taxon>Ascomycota</taxon>
        <taxon>Pezizomycotina</taxon>
        <taxon>Sordariomycetes</taxon>
        <taxon>Xylariomycetidae</taxon>
        <taxon>Xylariales</taxon>
        <taxon>Microdochiaceae</taxon>
        <taxon>Microdochium</taxon>
    </lineage>
</organism>
<protein>
    <submittedName>
        <fullName evidence="1">Uncharacterized protein</fullName>
    </submittedName>
</protein>
<dbReference type="AlphaFoldDB" id="A0A9P8YB29"/>
<dbReference type="GeneID" id="70192960"/>
<comment type="caution">
    <text evidence="1">The sequence shown here is derived from an EMBL/GenBank/DDBJ whole genome shotgun (WGS) entry which is preliminary data.</text>
</comment>
<dbReference type="EMBL" id="JAGTJQ010000003">
    <property type="protein sequence ID" value="KAH7034690.1"/>
    <property type="molecule type" value="Genomic_DNA"/>
</dbReference>
<proteinExistence type="predicted"/>
<reference evidence="1" key="1">
    <citation type="journal article" date="2021" name="Nat. Commun.">
        <title>Genetic determinants of endophytism in the Arabidopsis root mycobiome.</title>
        <authorList>
            <person name="Mesny F."/>
            <person name="Miyauchi S."/>
            <person name="Thiergart T."/>
            <person name="Pickel B."/>
            <person name="Atanasova L."/>
            <person name="Karlsson M."/>
            <person name="Huettel B."/>
            <person name="Barry K.W."/>
            <person name="Haridas S."/>
            <person name="Chen C."/>
            <person name="Bauer D."/>
            <person name="Andreopoulos W."/>
            <person name="Pangilinan J."/>
            <person name="LaButti K."/>
            <person name="Riley R."/>
            <person name="Lipzen A."/>
            <person name="Clum A."/>
            <person name="Drula E."/>
            <person name="Henrissat B."/>
            <person name="Kohler A."/>
            <person name="Grigoriev I.V."/>
            <person name="Martin F.M."/>
            <person name="Hacquard S."/>
        </authorList>
    </citation>
    <scope>NUCLEOTIDE SEQUENCE</scope>
    <source>
        <strain evidence="1">MPI-CAGE-CH-0230</strain>
    </source>
</reference>
<name>A0A9P8YB29_9PEZI</name>